<sequence length="87" mass="9910">MRLLRYSTLACLLICIMADNEYEESREKPGLRKKPAQRPMPRGRPAERRPHLTKIRGGQGGRHHKCKFNLVQTNCAGGFFCSKVGLQ</sequence>
<feature type="region of interest" description="Disordered" evidence="1">
    <location>
        <begin position="23"/>
        <end position="62"/>
    </location>
</feature>
<feature type="chain" id="PRO_5012262615" evidence="2">
    <location>
        <begin position="19"/>
        <end position="87"/>
    </location>
</feature>
<dbReference type="EMBL" id="GFPF01000565">
    <property type="protein sequence ID" value="MAA11711.1"/>
    <property type="molecule type" value="Transcribed_RNA"/>
</dbReference>
<dbReference type="AlphaFoldDB" id="A0A224YBD0"/>
<feature type="signal peptide" evidence="2">
    <location>
        <begin position="1"/>
        <end position="18"/>
    </location>
</feature>
<reference evidence="3" key="1">
    <citation type="journal article" date="2017" name="Parasit. Vectors">
        <title>Sialotranscriptomics of Rhipicephalus zambeziensis reveals intricate expression profiles of secretory proteins and suggests tight temporal transcriptional regulation during blood-feeding.</title>
        <authorList>
            <person name="de Castro M.H."/>
            <person name="de Klerk D."/>
            <person name="Pienaar R."/>
            <person name="Rees D.J.G."/>
            <person name="Mans B.J."/>
        </authorList>
    </citation>
    <scope>NUCLEOTIDE SEQUENCE</scope>
    <source>
        <tissue evidence="3">Salivary glands</tissue>
    </source>
</reference>
<name>A0A224YBD0_9ACAR</name>
<evidence type="ECO:0000313" key="3">
    <source>
        <dbReference type="EMBL" id="MAA11711.1"/>
    </source>
</evidence>
<protein>
    <submittedName>
        <fullName evidence="3">Pancreatic trypsin inhibitor</fullName>
    </submittedName>
</protein>
<keyword evidence="2" id="KW-0732">Signal</keyword>
<organism evidence="3">
    <name type="scientific">Rhipicephalus zambeziensis</name>
    <dbReference type="NCBI Taxonomy" id="60191"/>
    <lineage>
        <taxon>Eukaryota</taxon>
        <taxon>Metazoa</taxon>
        <taxon>Ecdysozoa</taxon>
        <taxon>Arthropoda</taxon>
        <taxon>Chelicerata</taxon>
        <taxon>Arachnida</taxon>
        <taxon>Acari</taxon>
        <taxon>Parasitiformes</taxon>
        <taxon>Ixodida</taxon>
        <taxon>Ixodoidea</taxon>
        <taxon>Ixodidae</taxon>
        <taxon>Rhipicephalinae</taxon>
        <taxon>Rhipicephalus</taxon>
        <taxon>Rhipicephalus</taxon>
    </lineage>
</organism>
<proteinExistence type="predicted"/>
<evidence type="ECO:0000256" key="2">
    <source>
        <dbReference type="SAM" id="SignalP"/>
    </source>
</evidence>
<accession>A0A224YBD0</accession>
<evidence type="ECO:0000256" key="1">
    <source>
        <dbReference type="SAM" id="MobiDB-lite"/>
    </source>
</evidence>